<evidence type="ECO:0000313" key="8">
    <source>
        <dbReference type="EMBL" id="MCZ3371829.1"/>
    </source>
</evidence>
<dbReference type="SUPFAM" id="SSF103473">
    <property type="entry name" value="MFS general substrate transporter"/>
    <property type="match status" value="1"/>
</dbReference>
<dbReference type="Gene3D" id="1.20.1720.10">
    <property type="entry name" value="Multidrug resistance protein D"/>
    <property type="match status" value="1"/>
</dbReference>
<dbReference type="GO" id="GO:0005886">
    <property type="term" value="C:plasma membrane"/>
    <property type="evidence" value="ECO:0007669"/>
    <property type="project" value="TreeGrafter"/>
</dbReference>
<dbReference type="PRINTS" id="PR01035">
    <property type="entry name" value="TCRTETA"/>
</dbReference>
<evidence type="ECO:0000256" key="5">
    <source>
        <dbReference type="SAM" id="Phobius"/>
    </source>
</evidence>
<dbReference type="RefSeq" id="WP_048082992.1">
    <property type="nucleotide sequence ID" value="NZ_JAPVER010000020.1"/>
</dbReference>
<keyword evidence="2 5" id="KW-0812">Transmembrane</keyword>
<proteinExistence type="predicted"/>
<dbReference type="EMBL" id="JAPVES010000029">
    <property type="protein sequence ID" value="MCZ3371829.1"/>
    <property type="molecule type" value="Genomic_DNA"/>
</dbReference>
<dbReference type="InterPro" id="IPR001958">
    <property type="entry name" value="Tet-R_TetA/multi-R_MdtG-like"/>
</dbReference>
<feature type="transmembrane region" description="Helical" evidence="5">
    <location>
        <begin position="267"/>
        <end position="293"/>
    </location>
</feature>
<dbReference type="Proteomes" id="UP001068021">
    <property type="component" value="Unassembled WGS sequence"/>
</dbReference>
<evidence type="ECO:0000256" key="1">
    <source>
        <dbReference type="ARBA" id="ARBA00004141"/>
    </source>
</evidence>
<sequence>MDSKQRNRILALLFVGVFMGALDIGIVGPVLPAVKSFFAVNDRAVSWIFTIYILFFMIGTPLMAKISDVYGRRNIYIIDIFLFAAGSVITAFSSSFEIMLLGRAIQGFGAGGIFPVASAFIGDTFPPEKRGSALGIIGSVFGLSAIFGPILGGLLLNYGWQWLFIINIPIAAGIIAAGYFILPKTKRKWVSGFDWYGTLVLGILVASLAFGVNQIDSSNFTESLKSLYVWPFLLFSIVLLPVLWRIERGAEDPIIQINLLKNREVRLATGISIGSGLSQVAIVFLPSFAVISLSLSTSTASLMILPLVITMAICAPLVGKLLDKFGSKKVMFTGSFILIAGLFILSFFAYSFYIFILSCLILGVGLITIIGAPLRYIMLSESPEKYRASGQALININASAGQLVGGALVGGIIASGGGTYAGYEFAYIAVGIAAVMMLFLTMGLKGRLEQVKTMKMHSKS</sequence>
<feature type="transmembrane region" description="Helical" evidence="5">
    <location>
        <begin position="76"/>
        <end position="94"/>
    </location>
</feature>
<name>A0A9E4ZY93_9EURY</name>
<dbReference type="InterPro" id="IPR036259">
    <property type="entry name" value="MFS_trans_sf"/>
</dbReference>
<feature type="transmembrane region" description="Helical" evidence="5">
    <location>
        <begin position="133"/>
        <end position="156"/>
    </location>
</feature>
<organism evidence="7 9">
    <name type="scientific">Methanobacterium veterum</name>
    <dbReference type="NCBI Taxonomy" id="408577"/>
    <lineage>
        <taxon>Archaea</taxon>
        <taxon>Methanobacteriati</taxon>
        <taxon>Methanobacteriota</taxon>
        <taxon>Methanomada group</taxon>
        <taxon>Methanobacteria</taxon>
        <taxon>Methanobacteriales</taxon>
        <taxon>Methanobacteriaceae</taxon>
        <taxon>Methanobacterium</taxon>
    </lineage>
</organism>
<feature type="transmembrane region" description="Helical" evidence="5">
    <location>
        <begin position="392"/>
        <end position="413"/>
    </location>
</feature>
<feature type="transmembrane region" description="Helical" evidence="5">
    <location>
        <begin position="44"/>
        <end position="64"/>
    </location>
</feature>
<gene>
    <name evidence="8" type="ORF">O3H35_04225</name>
    <name evidence="7" type="ORF">O3H54_10560</name>
</gene>
<feature type="transmembrane region" description="Helical" evidence="5">
    <location>
        <begin position="9"/>
        <end position="32"/>
    </location>
</feature>
<feature type="domain" description="Major facilitator superfamily (MFS) profile" evidence="6">
    <location>
        <begin position="9"/>
        <end position="449"/>
    </location>
</feature>
<dbReference type="CDD" id="cd17321">
    <property type="entry name" value="MFS_MMR_MDR_like"/>
    <property type="match status" value="1"/>
</dbReference>
<dbReference type="AlphaFoldDB" id="A0A9E4ZY93"/>
<dbReference type="PANTHER" id="PTHR23501">
    <property type="entry name" value="MAJOR FACILITATOR SUPERFAMILY"/>
    <property type="match status" value="1"/>
</dbReference>
<comment type="subcellular location">
    <subcellularLocation>
        <location evidence="1">Membrane</location>
        <topology evidence="1">Multi-pass membrane protein</topology>
    </subcellularLocation>
</comment>
<protein>
    <submittedName>
        <fullName evidence="7">MFS transporter</fullName>
    </submittedName>
</protein>
<dbReference type="Gene3D" id="1.20.1250.20">
    <property type="entry name" value="MFS general substrate transporter like domains"/>
    <property type="match status" value="1"/>
</dbReference>
<accession>A0A9E4ZY93</accession>
<comment type="caution">
    <text evidence="7">The sequence shown here is derived from an EMBL/GenBank/DDBJ whole genome shotgun (WGS) entry which is preliminary data.</text>
</comment>
<feature type="transmembrane region" description="Helical" evidence="5">
    <location>
        <begin position="354"/>
        <end position="372"/>
    </location>
</feature>
<evidence type="ECO:0000313" key="9">
    <source>
        <dbReference type="Proteomes" id="UP001068021"/>
    </source>
</evidence>
<feature type="transmembrane region" description="Helical" evidence="5">
    <location>
        <begin position="227"/>
        <end position="246"/>
    </location>
</feature>
<evidence type="ECO:0000256" key="2">
    <source>
        <dbReference type="ARBA" id="ARBA00022692"/>
    </source>
</evidence>
<evidence type="ECO:0000256" key="3">
    <source>
        <dbReference type="ARBA" id="ARBA00022989"/>
    </source>
</evidence>
<keyword evidence="4 5" id="KW-0472">Membrane</keyword>
<keyword evidence="3 5" id="KW-1133">Transmembrane helix</keyword>
<dbReference type="Proteomes" id="UP001074446">
    <property type="component" value="Unassembled WGS sequence"/>
</dbReference>
<feature type="transmembrane region" description="Helical" evidence="5">
    <location>
        <begin position="194"/>
        <end position="215"/>
    </location>
</feature>
<feature type="transmembrane region" description="Helical" evidence="5">
    <location>
        <begin position="330"/>
        <end position="348"/>
    </location>
</feature>
<feature type="transmembrane region" description="Helical" evidence="5">
    <location>
        <begin position="299"/>
        <end position="318"/>
    </location>
</feature>
<dbReference type="InterPro" id="IPR011701">
    <property type="entry name" value="MFS"/>
</dbReference>
<feature type="transmembrane region" description="Helical" evidence="5">
    <location>
        <begin position="425"/>
        <end position="444"/>
    </location>
</feature>
<feature type="transmembrane region" description="Helical" evidence="5">
    <location>
        <begin position="162"/>
        <end position="182"/>
    </location>
</feature>
<dbReference type="PROSITE" id="PS50850">
    <property type="entry name" value="MFS"/>
    <property type="match status" value="1"/>
</dbReference>
<feature type="transmembrane region" description="Helical" evidence="5">
    <location>
        <begin position="100"/>
        <end position="121"/>
    </location>
</feature>
<evidence type="ECO:0000256" key="4">
    <source>
        <dbReference type="ARBA" id="ARBA00023136"/>
    </source>
</evidence>
<dbReference type="Pfam" id="PF07690">
    <property type="entry name" value="MFS_1"/>
    <property type="match status" value="1"/>
</dbReference>
<reference evidence="7" key="1">
    <citation type="submission" date="2022-12" db="EMBL/GenBank/DDBJ databases">
        <title>Reclassification of two methanogenic archaea species isolated from the Kolyma lowland permafrost.</title>
        <authorList>
            <person name="Trubitsyn V.E."/>
            <person name="Rivkina E.M."/>
            <person name="Shcherbakova V.A."/>
        </authorList>
    </citation>
    <scope>NUCLEOTIDE SEQUENCE</scope>
    <source>
        <strain evidence="7">M2</strain>
        <strain evidence="8">MK4</strain>
    </source>
</reference>
<dbReference type="InterPro" id="IPR020846">
    <property type="entry name" value="MFS_dom"/>
</dbReference>
<evidence type="ECO:0000313" key="7">
    <source>
        <dbReference type="EMBL" id="MCZ3366321.1"/>
    </source>
</evidence>
<keyword evidence="9" id="KW-1185">Reference proteome</keyword>
<dbReference type="PANTHER" id="PTHR23501:SF190">
    <property type="entry name" value="MAJOR FACILITATOR SUPERFAMILY MFS_1"/>
    <property type="match status" value="1"/>
</dbReference>
<dbReference type="EMBL" id="JAPVER010000020">
    <property type="protein sequence ID" value="MCZ3366321.1"/>
    <property type="molecule type" value="Genomic_DNA"/>
</dbReference>
<dbReference type="GO" id="GO:0022857">
    <property type="term" value="F:transmembrane transporter activity"/>
    <property type="evidence" value="ECO:0007669"/>
    <property type="project" value="InterPro"/>
</dbReference>
<evidence type="ECO:0000259" key="6">
    <source>
        <dbReference type="PROSITE" id="PS50850"/>
    </source>
</evidence>